<feature type="compositionally biased region" description="Polar residues" evidence="1">
    <location>
        <begin position="76"/>
        <end position="90"/>
    </location>
</feature>
<sequence length="111" mass="11884">MGIWWGAPTPGDLVLGAWHGYIYISGSSAGGGQNVQGPLRHPTLFHAGFSKKTGFVNLILHSTINLPNQISSTSVPSLTLSISPNEPKNTYSKHRVPNPPLPRNLKTATTN</sequence>
<dbReference type="AlphaFoldDB" id="A0AAI9X2X4"/>
<protein>
    <submittedName>
        <fullName evidence="2">Uncharacterized protein</fullName>
    </submittedName>
</protein>
<organism evidence="2 3">
    <name type="scientific">Penicillium thymicola</name>
    <dbReference type="NCBI Taxonomy" id="293382"/>
    <lineage>
        <taxon>Eukaryota</taxon>
        <taxon>Fungi</taxon>
        <taxon>Dikarya</taxon>
        <taxon>Ascomycota</taxon>
        <taxon>Pezizomycotina</taxon>
        <taxon>Eurotiomycetes</taxon>
        <taxon>Eurotiomycetidae</taxon>
        <taxon>Eurotiales</taxon>
        <taxon>Aspergillaceae</taxon>
        <taxon>Penicillium</taxon>
    </lineage>
</organism>
<feature type="region of interest" description="Disordered" evidence="1">
    <location>
        <begin position="76"/>
        <end position="111"/>
    </location>
</feature>
<comment type="caution">
    <text evidence="2">The sequence shown here is derived from an EMBL/GenBank/DDBJ whole genome shotgun (WGS) entry which is preliminary data.</text>
</comment>
<keyword evidence="3" id="KW-1185">Reference proteome</keyword>
<dbReference type="EMBL" id="LACB01000750">
    <property type="protein sequence ID" value="KAJ9481543.1"/>
    <property type="molecule type" value="Genomic_DNA"/>
</dbReference>
<accession>A0AAI9X2X4</accession>
<dbReference type="Proteomes" id="UP001227192">
    <property type="component" value="Unassembled WGS sequence"/>
</dbReference>
<reference evidence="2" key="2">
    <citation type="journal article" date="2016" name="Fungal Biol.">
        <title>Ochratoxin A production by Penicillium thymicola.</title>
        <authorList>
            <person name="Nguyen H.D.T."/>
            <person name="McMullin D.R."/>
            <person name="Ponomareva E."/>
            <person name="Riley R."/>
            <person name="Pomraning K.R."/>
            <person name="Baker S.E."/>
            <person name="Seifert K.A."/>
        </authorList>
    </citation>
    <scope>NUCLEOTIDE SEQUENCE</scope>
    <source>
        <strain evidence="2">DAOM 180753</strain>
    </source>
</reference>
<reference evidence="2" key="1">
    <citation type="submission" date="2015-06" db="EMBL/GenBank/DDBJ databases">
        <authorList>
            <person name="Nguyen H."/>
        </authorList>
    </citation>
    <scope>NUCLEOTIDE SEQUENCE</scope>
    <source>
        <strain evidence="2">DAOM 180753</strain>
    </source>
</reference>
<name>A0AAI9X2X4_PENTH</name>
<evidence type="ECO:0000313" key="2">
    <source>
        <dbReference type="EMBL" id="KAJ9481543.1"/>
    </source>
</evidence>
<evidence type="ECO:0000256" key="1">
    <source>
        <dbReference type="SAM" id="MobiDB-lite"/>
    </source>
</evidence>
<evidence type="ECO:0000313" key="3">
    <source>
        <dbReference type="Proteomes" id="UP001227192"/>
    </source>
</evidence>
<gene>
    <name evidence="2" type="ORF">VN97_g11929</name>
</gene>
<proteinExistence type="predicted"/>